<comment type="caution">
    <text evidence="8">The sequence shown here is derived from an EMBL/GenBank/DDBJ whole genome shotgun (WGS) entry which is preliminary data.</text>
</comment>
<evidence type="ECO:0000313" key="9">
    <source>
        <dbReference type="Proteomes" id="UP001457282"/>
    </source>
</evidence>
<feature type="domain" description="SHSP" evidence="7">
    <location>
        <begin position="22"/>
        <end position="127"/>
    </location>
</feature>
<evidence type="ECO:0000256" key="1">
    <source>
        <dbReference type="ARBA" id="ARBA00004162"/>
    </source>
</evidence>
<dbReference type="PANTHER" id="PTHR43670">
    <property type="entry name" value="HEAT SHOCK PROTEIN 26"/>
    <property type="match status" value="1"/>
</dbReference>
<evidence type="ECO:0000256" key="2">
    <source>
        <dbReference type="ARBA" id="ARBA00022475"/>
    </source>
</evidence>
<dbReference type="EMBL" id="JBEDUW010000005">
    <property type="protein sequence ID" value="KAK9925959.1"/>
    <property type="molecule type" value="Genomic_DNA"/>
</dbReference>
<organism evidence="8 9">
    <name type="scientific">Rubus argutus</name>
    <name type="common">Southern blackberry</name>
    <dbReference type="NCBI Taxonomy" id="59490"/>
    <lineage>
        <taxon>Eukaryota</taxon>
        <taxon>Viridiplantae</taxon>
        <taxon>Streptophyta</taxon>
        <taxon>Embryophyta</taxon>
        <taxon>Tracheophyta</taxon>
        <taxon>Spermatophyta</taxon>
        <taxon>Magnoliopsida</taxon>
        <taxon>eudicotyledons</taxon>
        <taxon>Gunneridae</taxon>
        <taxon>Pentapetalae</taxon>
        <taxon>rosids</taxon>
        <taxon>fabids</taxon>
        <taxon>Rosales</taxon>
        <taxon>Rosaceae</taxon>
        <taxon>Rosoideae</taxon>
        <taxon>Rosoideae incertae sedis</taxon>
        <taxon>Rubus</taxon>
    </lineage>
</organism>
<evidence type="ECO:0000256" key="5">
    <source>
        <dbReference type="RuleBase" id="RU003616"/>
    </source>
</evidence>
<dbReference type="AlphaFoldDB" id="A0AAW1WMB3"/>
<name>A0AAW1WMB3_RUBAR</name>
<comment type="similarity">
    <text evidence="4 5">Belongs to the small heat shock protein (HSP20) family.</text>
</comment>
<dbReference type="Gene3D" id="2.60.40.790">
    <property type="match status" value="1"/>
</dbReference>
<keyword evidence="2" id="KW-0472">Membrane</keyword>
<dbReference type="Pfam" id="PF00011">
    <property type="entry name" value="HSP20"/>
    <property type="match status" value="1"/>
</dbReference>
<keyword evidence="9" id="KW-1185">Reference proteome</keyword>
<dbReference type="GO" id="GO:0034605">
    <property type="term" value="P:cellular response to heat"/>
    <property type="evidence" value="ECO:0007669"/>
    <property type="project" value="TreeGrafter"/>
</dbReference>
<dbReference type="PROSITE" id="PS01031">
    <property type="entry name" value="SHSP"/>
    <property type="match status" value="1"/>
</dbReference>
<feature type="region of interest" description="Disordered" evidence="6">
    <location>
        <begin position="141"/>
        <end position="172"/>
    </location>
</feature>
<dbReference type="GO" id="GO:0006952">
    <property type="term" value="P:defense response"/>
    <property type="evidence" value="ECO:0007669"/>
    <property type="project" value="UniProtKB-KW"/>
</dbReference>
<keyword evidence="2" id="KW-1003">Cell membrane</keyword>
<evidence type="ECO:0000259" key="7">
    <source>
        <dbReference type="PROSITE" id="PS01031"/>
    </source>
</evidence>
<keyword evidence="3" id="KW-0611">Plant defense</keyword>
<sequence>MANVRGRTSGMAMGERLPMLTPTQEKIVPASGWSEDSDGHYLLVDLQGFKKDKVKLEVNTTAGHIRVTGEAQVNQNQFRYFEENFTIPANSDVDKITGRFDSEILYVTVPKVVAVVQEKKEPEIVQEKKEAEIVQNQKIEGAAAAENTHPRAPDNNDGKNTHKDDDTNDTESNKLLGNARIFFSPENIRKWEDDNGILRSAMEVLNKQKGIIITAILAFSLGMLVSRKFETGQ</sequence>
<dbReference type="SUPFAM" id="SSF49764">
    <property type="entry name" value="HSP20-like chaperones"/>
    <property type="match status" value="1"/>
</dbReference>
<dbReference type="GO" id="GO:0005886">
    <property type="term" value="C:plasma membrane"/>
    <property type="evidence" value="ECO:0007669"/>
    <property type="project" value="UniProtKB-SubCell"/>
</dbReference>
<evidence type="ECO:0000256" key="6">
    <source>
        <dbReference type="SAM" id="MobiDB-lite"/>
    </source>
</evidence>
<feature type="compositionally biased region" description="Basic and acidic residues" evidence="6">
    <location>
        <begin position="148"/>
        <end position="165"/>
    </location>
</feature>
<reference evidence="8 9" key="1">
    <citation type="journal article" date="2023" name="G3 (Bethesda)">
        <title>A chromosome-length genome assembly and annotation of blackberry (Rubus argutus, cv. 'Hillquist').</title>
        <authorList>
            <person name="Bruna T."/>
            <person name="Aryal R."/>
            <person name="Dudchenko O."/>
            <person name="Sargent D.J."/>
            <person name="Mead D."/>
            <person name="Buti M."/>
            <person name="Cavallini A."/>
            <person name="Hytonen T."/>
            <person name="Andres J."/>
            <person name="Pham M."/>
            <person name="Weisz D."/>
            <person name="Mascagni F."/>
            <person name="Usai G."/>
            <person name="Natali L."/>
            <person name="Bassil N."/>
            <person name="Fernandez G.E."/>
            <person name="Lomsadze A."/>
            <person name="Armour M."/>
            <person name="Olukolu B."/>
            <person name="Poorten T."/>
            <person name="Britton C."/>
            <person name="Davik J."/>
            <person name="Ashrafi H."/>
            <person name="Aiden E.L."/>
            <person name="Borodovsky M."/>
            <person name="Worthington M."/>
        </authorList>
    </citation>
    <scope>NUCLEOTIDE SEQUENCE [LARGE SCALE GENOMIC DNA]</scope>
    <source>
        <strain evidence="8">PI 553951</strain>
    </source>
</reference>
<dbReference type="InterPro" id="IPR008978">
    <property type="entry name" value="HSP20-like_chaperone"/>
</dbReference>
<evidence type="ECO:0000256" key="3">
    <source>
        <dbReference type="ARBA" id="ARBA00022821"/>
    </source>
</evidence>
<gene>
    <name evidence="8" type="ORF">M0R45_023216</name>
</gene>
<evidence type="ECO:0000313" key="8">
    <source>
        <dbReference type="EMBL" id="KAK9925959.1"/>
    </source>
</evidence>
<protein>
    <recommendedName>
        <fullName evidence="7">SHSP domain-containing protein</fullName>
    </recommendedName>
</protein>
<dbReference type="CDD" id="cd06464">
    <property type="entry name" value="ACD_sHsps-like"/>
    <property type="match status" value="1"/>
</dbReference>
<dbReference type="PANTHER" id="PTHR43670:SF130">
    <property type="entry name" value="INACTIVE PROTEIN RESTRICTED TEV MOVEMENT 2-LIKE"/>
    <property type="match status" value="1"/>
</dbReference>
<dbReference type="Proteomes" id="UP001457282">
    <property type="component" value="Unassembled WGS sequence"/>
</dbReference>
<accession>A0AAW1WMB3</accession>
<evidence type="ECO:0000256" key="4">
    <source>
        <dbReference type="PROSITE-ProRule" id="PRU00285"/>
    </source>
</evidence>
<comment type="subcellular location">
    <subcellularLocation>
        <location evidence="1">Cell membrane</location>
        <topology evidence="1">Single-pass membrane protein</topology>
    </subcellularLocation>
</comment>
<dbReference type="InterPro" id="IPR002068">
    <property type="entry name" value="A-crystallin/Hsp20_dom"/>
</dbReference>
<proteinExistence type="inferred from homology"/>